<reference evidence="1" key="1">
    <citation type="journal article" date="2022" name="bioRxiv">
        <title>Sequencing and chromosome-scale assembly of the giantPleurodeles waltlgenome.</title>
        <authorList>
            <person name="Brown T."/>
            <person name="Elewa A."/>
            <person name="Iarovenko S."/>
            <person name="Subramanian E."/>
            <person name="Araus A.J."/>
            <person name="Petzold A."/>
            <person name="Susuki M."/>
            <person name="Suzuki K.-i.T."/>
            <person name="Hayashi T."/>
            <person name="Toyoda A."/>
            <person name="Oliveira C."/>
            <person name="Osipova E."/>
            <person name="Leigh N.D."/>
            <person name="Simon A."/>
            <person name="Yun M.H."/>
        </authorList>
    </citation>
    <scope>NUCLEOTIDE SEQUENCE</scope>
    <source>
        <strain evidence="1">20211129_DDA</strain>
        <tissue evidence="1">Liver</tissue>
    </source>
</reference>
<dbReference type="EMBL" id="JANPWB010000010">
    <property type="protein sequence ID" value="KAJ1145923.1"/>
    <property type="molecule type" value="Genomic_DNA"/>
</dbReference>
<gene>
    <name evidence="1" type="ORF">NDU88_012206</name>
</gene>
<comment type="caution">
    <text evidence="1">The sequence shown here is derived from an EMBL/GenBank/DDBJ whole genome shotgun (WGS) entry which is preliminary data.</text>
</comment>
<evidence type="ECO:0000313" key="1">
    <source>
        <dbReference type="EMBL" id="KAJ1145923.1"/>
    </source>
</evidence>
<organism evidence="1 2">
    <name type="scientific">Pleurodeles waltl</name>
    <name type="common">Iberian ribbed newt</name>
    <dbReference type="NCBI Taxonomy" id="8319"/>
    <lineage>
        <taxon>Eukaryota</taxon>
        <taxon>Metazoa</taxon>
        <taxon>Chordata</taxon>
        <taxon>Craniata</taxon>
        <taxon>Vertebrata</taxon>
        <taxon>Euteleostomi</taxon>
        <taxon>Amphibia</taxon>
        <taxon>Batrachia</taxon>
        <taxon>Caudata</taxon>
        <taxon>Salamandroidea</taxon>
        <taxon>Salamandridae</taxon>
        <taxon>Pleurodelinae</taxon>
        <taxon>Pleurodeles</taxon>
    </lineage>
</organism>
<accession>A0AAV7R597</accession>
<evidence type="ECO:0000313" key="2">
    <source>
        <dbReference type="Proteomes" id="UP001066276"/>
    </source>
</evidence>
<name>A0AAV7R597_PLEWA</name>
<proteinExistence type="predicted"/>
<keyword evidence="2" id="KW-1185">Reference proteome</keyword>
<dbReference type="AlphaFoldDB" id="A0AAV7R597"/>
<sequence length="118" mass="13086">MGLLRLRWLWGSASSPSIDITLPGHLTAVRRIGAAFWHLGATPHHIELREEGGSQLVFTYTVNCHTPSHRLTTVKDSSQDLTEAVGDTPTILRSKLETFRPPVLRAVEATREALVARH</sequence>
<dbReference type="Proteomes" id="UP001066276">
    <property type="component" value="Chromosome 6"/>
</dbReference>
<protein>
    <submittedName>
        <fullName evidence="1">Uncharacterized protein</fullName>
    </submittedName>
</protein>